<evidence type="ECO:0008006" key="3">
    <source>
        <dbReference type="Google" id="ProtNLM"/>
    </source>
</evidence>
<dbReference type="RefSeq" id="WP_377025868.1">
    <property type="nucleotide sequence ID" value="NZ_JBHLTS010000077.1"/>
</dbReference>
<organism evidence="1 2">
    <name type="scientific">Mucilaginibacter angelicae</name>
    <dbReference type="NCBI Taxonomy" id="869718"/>
    <lineage>
        <taxon>Bacteria</taxon>
        <taxon>Pseudomonadati</taxon>
        <taxon>Bacteroidota</taxon>
        <taxon>Sphingobacteriia</taxon>
        <taxon>Sphingobacteriales</taxon>
        <taxon>Sphingobacteriaceae</taxon>
        <taxon>Mucilaginibacter</taxon>
    </lineage>
</organism>
<reference evidence="1 2" key="1">
    <citation type="submission" date="2024-09" db="EMBL/GenBank/DDBJ databases">
        <authorList>
            <person name="Sun Q."/>
            <person name="Mori K."/>
        </authorList>
    </citation>
    <scope>NUCLEOTIDE SEQUENCE [LARGE SCALE GENOMIC DNA]</scope>
    <source>
        <strain evidence="1 2">NCAIM B.02415</strain>
    </source>
</reference>
<dbReference type="EMBL" id="JBHLTS010000077">
    <property type="protein sequence ID" value="MFC0518144.1"/>
    <property type="molecule type" value="Genomic_DNA"/>
</dbReference>
<gene>
    <name evidence="1" type="ORF">ACFFGT_28275</name>
</gene>
<protein>
    <recommendedName>
        <fullName evidence="3">Cathelicidin antimicrobial peptide C-terminal domain-containing protein</fullName>
    </recommendedName>
</protein>
<accession>A0ABV6LF90</accession>
<name>A0ABV6LF90_9SPHI</name>
<evidence type="ECO:0000313" key="1">
    <source>
        <dbReference type="EMBL" id="MFC0518144.1"/>
    </source>
</evidence>
<dbReference type="Proteomes" id="UP001589828">
    <property type="component" value="Unassembled WGS sequence"/>
</dbReference>
<sequence>MKRNSHLCSRFEKEADVLKKVWKAAGKQGEREKKTLLKTTKK</sequence>
<keyword evidence="2" id="KW-1185">Reference proteome</keyword>
<evidence type="ECO:0000313" key="2">
    <source>
        <dbReference type="Proteomes" id="UP001589828"/>
    </source>
</evidence>
<comment type="caution">
    <text evidence="1">The sequence shown here is derived from an EMBL/GenBank/DDBJ whole genome shotgun (WGS) entry which is preliminary data.</text>
</comment>
<proteinExistence type="predicted"/>